<dbReference type="EMBL" id="LT608257">
    <property type="protein sequence ID" value="SCO61940.1"/>
    <property type="molecule type" value="Genomic_DNA"/>
</dbReference>
<dbReference type="AlphaFoldDB" id="A0A0Y9WM52"/>
<evidence type="ECO:0000313" key="3">
    <source>
        <dbReference type="EMBL" id="CXI42478.1"/>
    </source>
</evidence>
<dbReference type="Proteomes" id="UP000516480">
    <property type="component" value="Chromosome 9"/>
</dbReference>
<name>A0A0Y9WM52_PLABE</name>
<reference evidence="3 8" key="1">
    <citation type="submission" date="2016-02" db="EMBL/GenBank/DDBJ databases">
        <authorList>
            <consortium name="Pathogen Informatics"/>
        </authorList>
    </citation>
    <scope>NUCLEOTIDE SEQUENCE [LARGE SCALE GENOMIC DNA]</scope>
    <source>
        <strain evidence="3 8">K173</strain>
        <strain evidence="4 12">NK65 ny</strain>
        <strain evidence="5 11">NK65e</strain>
        <strain evidence="7 9">SP11 Antwerpcl1</strain>
        <strain evidence="6 10">SP11 RLL</strain>
    </source>
</reference>
<dbReference type="EMBL" id="LT160029">
    <property type="protein sequence ID" value="CXI42478.1"/>
    <property type="molecule type" value="Genomic_DNA"/>
</dbReference>
<dbReference type="OMA" id="GICMKFF"/>
<feature type="compositionally biased region" description="Basic and acidic residues" evidence="1">
    <location>
        <begin position="194"/>
        <end position="204"/>
    </location>
</feature>
<dbReference type="VEuPathDB" id="PlasmoDB:PBANKA_0919100"/>
<evidence type="ECO:0000313" key="10">
    <source>
        <dbReference type="Proteomes" id="UP000219974"/>
    </source>
</evidence>
<dbReference type="Proteomes" id="UP000220214">
    <property type="component" value="Chromosome 9"/>
</dbReference>
<dbReference type="Proteomes" id="UP000069549">
    <property type="component" value="Chromosome 9"/>
</dbReference>
<organism evidence="3 8">
    <name type="scientific">Plasmodium berghei</name>
    <dbReference type="NCBI Taxonomy" id="5821"/>
    <lineage>
        <taxon>Eukaryota</taxon>
        <taxon>Sar</taxon>
        <taxon>Alveolata</taxon>
        <taxon>Apicomplexa</taxon>
        <taxon>Aconoidasida</taxon>
        <taxon>Haemosporida</taxon>
        <taxon>Plasmodiidae</taxon>
        <taxon>Plasmodium</taxon>
        <taxon>Plasmodium (Vinckeia)</taxon>
    </lineage>
</organism>
<evidence type="ECO:0000256" key="1">
    <source>
        <dbReference type="SAM" id="MobiDB-lite"/>
    </source>
</evidence>
<evidence type="ECO:0000256" key="2">
    <source>
        <dbReference type="SAM" id="SignalP"/>
    </source>
</evidence>
<evidence type="ECO:0000313" key="8">
    <source>
        <dbReference type="Proteomes" id="UP000069549"/>
    </source>
</evidence>
<proteinExistence type="predicted"/>
<dbReference type="Proteomes" id="UP000219974">
    <property type="component" value="Chromosome 9"/>
</dbReference>
<sequence length="388" mass="44696">MMIKVALAIFLSIIPAYAIKVKVGKEFIDIPDEISHMTAMYSSGAKNDSYIDAVNAVLEKPEDNYKFSITNDVHKCYFSKIDIEINDEHRPIHKLFREENKSIIEDAIRDYKLLLMLDLEKNAKKKIDLTKLPEHFQDIGVGYLSTIKPSFFHKYTHNENENSMKEGLEISYDNNELDDSKTRNNENSDLSKFNNDKPNDDKQKRSMMISSQQIIMHNGNTNGELGESENEEYYNNMNKEKALNIFMNNTNLHMTGICIALKNNENKYIGQCAAKMNKHFSSIACESHENNYLRKNQKIKELFPGMMHEQLNSRMSEMIKFFENPEEATGMLLSALSKPGLMESINSLDIASNFNFGLPHENMNPEELLNLDNSPKYDIDQDKTNLDN</sequence>
<feature type="chain" id="PRO_5014242934" evidence="2">
    <location>
        <begin position="19"/>
        <end position="388"/>
    </location>
</feature>
<dbReference type="EMBL" id="LT614635">
    <property type="protein sequence ID" value="SCN25291.1"/>
    <property type="molecule type" value="Genomic_DNA"/>
</dbReference>
<dbReference type="Proteomes" id="UP000219860">
    <property type="component" value="Chromosome 9"/>
</dbReference>
<dbReference type="EMBL" id="LT608273">
    <property type="protein sequence ID" value="SCO60269.1"/>
    <property type="molecule type" value="Genomic_DNA"/>
</dbReference>
<evidence type="ECO:0000313" key="5">
    <source>
        <dbReference type="EMBL" id="SCN25291.1"/>
    </source>
</evidence>
<dbReference type="EMBL" id="LT608145">
    <property type="protein sequence ID" value="SCM22128.1"/>
    <property type="molecule type" value="Genomic_DNA"/>
</dbReference>
<feature type="region of interest" description="Disordered" evidence="1">
    <location>
        <begin position="366"/>
        <end position="388"/>
    </location>
</feature>
<evidence type="ECO:0000313" key="12">
    <source>
        <dbReference type="Proteomes" id="UP000516480"/>
    </source>
</evidence>
<evidence type="ECO:0000313" key="11">
    <source>
        <dbReference type="Proteomes" id="UP000220214"/>
    </source>
</evidence>
<feature type="region of interest" description="Disordered" evidence="1">
    <location>
        <begin position="175"/>
        <end position="204"/>
    </location>
</feature>
<feature type="compositionally biased region" description="Basic and acidic residues" evidence="1">
    <location>
        <begin position="375"/>
        <end position="388"/>
    </location>
</feature>
<keyword evidence="2" id="KW-0732">Signal</keyword>
<evidence type="ECO:0000313" key="4">
    <source>
        <dbReference type="EMBL" id="SCM22128.1"/>
    </source>
</evidence>
<feature type="signal peptide" evidence="2">
    <location>
        <begin position="1"/>
        <end position="18"/>
    </location>
</feature>
<evidence type="ECO:0000313" key="9">
    <source>
        <dbReference type="Proteomes" id="UP000219860"/>
    </source>
</evidence>
<evidence type="ECO:0000313" key="6">
    <source>
        <dbReference type="EMBL" id="SCO60269.1"/>
    </source>
</evidence>
<protein>
    <submittedName>
        <fullName evidence="3">Parasitophorous vacuolar protein 1, putative</fullName>
    </submittedName>
</protein>
<dbReference type="OrthoDB" id="392929at2759"/>
<accession>A0A0Y9WM52</accession>
<gene>
    <name evidence="3" type="primary">PV1</name>
    <name evidence="3" type="ORF">PBK173_000199400</name>
    <name evidence="5" type="ORF">PBNK65E_000191500</name>
    <name evidence="4" type="ORF">PBNK65NY_000190700</name>
    <name evidence="7" type="ORF">PBSP11A_000190500</name>
    <name evidence="6" type="ORF">PBSP11RLL_000190500</name>
</gene>
<evidence type="ECO:0000313" key="7">
    <source>
        <dbReference type="EMBL" id="SCO61940.1"/>
    </source>
</evidence>